<evidence type="ECO:0000313" key="4">
    <source>
        <dbReference type="EMBL" id="MBB3971717.1"/>
    </source>
</evidence>
<evidence type="ECO:0000256" key="3">
    <source>
        <dbReference type="HAMAP-Rule" id="MF_00170"/>
    </source>
</evidence>
<evidence type="ECO:0000256" key="1">
    <source>
        <dbReference type="ARBA" id="ARBA00001713"/>
    </source>
</evidence>
<dbReference type="EMBL" id="JACIDR010000001">
    <property type="protein sequence ID" value="MBB3971717.1"/>
    <property type="molecule type" value="Genomic_DNA"/>
</dbReference>
<dbReference type="InterPro" id="IPR004788">
    <property type="entry name" value="Ribose5P_isomerase_type_A"/>
</dbReference>
<evidence type="ECO:0000313" key="5">
    <source>
        <dbReference type="Proteomes" id="UP000528964"/>
    </source>
</evidence>
<protein>
    <recommendedName>
        <fullName evidence="3">Ribose-5-phosphate isomerase A</fullName>
        <ecNumber evidence="3">5.3.1.6</ecNumber>
    </recommendedName>
    <alternativeName>
        <fullName evidence="3">Phosphoriboisomerase A</fullName>
        <shortName evidence="3">PRI</shortName>
    </alternativeName>
</protein>
<dbReference type="NCBIfam" id="TIGR00021">
    <property type="entry name" value="rpiA"/>
    <property type="match status" value="1"/>
</dbReference>
<feature type="active site" description="Proton acceptor" evidence="3">
    <location>
        <position position="105"/>
    </location>
</feature>
<feature type="binding site" evidence="3">
    <location>
        <begin position="96"/>
        <end position="99"/>
    </location>
    <ligand>
        <name>substrate</name>
    </ligand>
</feature>
<dbReference type="SUPFAM" id="SSF100950">
    <property type="entry name" value="NagB/RpiA/CoA transferase-like"/>
    <property type="match status" value="1"/>
</dbReference>
<dbReference type="GO" id="GO:0004751">
    <property type="term" value="F:ribose-5-phosphate isomerase activity"/>
    <property type="evidence" value="ECO:0007669"/>
    <property type="project" value="UniProtKB-UniRule"/>
</dbReference>
<dbReference type="UniPathway" id="UPA00115">
    <property type="reaction ID" value="UER00412"/>
</dbReference>
<reference evidence="4 5" key="1">
    <citation type="submission" date="2020-08" db="EMBL/GenBank/DDBJ databases">
        <title>Genomic Encyclopedia of Type Strains, Phase IV (KMG-IV): sequencing the most valuable type-strain genomes for metagenomic binning, comparative biology and taxonomic classification.</title>
        <authorList>
            <person name="Goeker M."/>
        </authorList>
    </citation>
    <scope>NUCLEOTIDE SEQUENCE [LARGE SCALE GENOMIC DNA]</scope>
    <source>
        <strain evidence="4 5">DSM 25481</strain>
    </source>
</reference>
<comment type="subunit">
    <text evidence="3">Homodimer.</text>
</comment>
<dbReference type="HAMAP" id="MF_00170">
    <property type="entry name" value="Rib_5P_isom_A"/>
    <property type="match status" value="1"/>
</dbReference>
<feature type="binding site" evidence="3">
    <location>
        <begin position="28"/>
        <end position="31"/>
    </location>
    <ligand>
        <name>substrate</name>
    </ligand>
</feature>
<dbReference type="InterPro" id="IPR020672">
    <property type="entry name" value="Ribose5P_isomerase_typA_subgr"/>
</dbReference>
<dbReference type="FunFam" id="3.40.50.1360:FF:000001">
    <property type="entry name" value="Ribose-5-phosphate isomerase A"/>
    <property type="match status" value="1"/>
</dbReference>
<dbReference type="AlphaFoldDB" id="A0A7W6GEB3"/>
<dbReference type="Gene3D" id="3.30.70.260">
    <property type="match status" value="1"/>
</dbReference>
<comment type="similarity">
    <text evidence="3">Belongs to the ribose 5-phosphate isomerase family.</text>
</comment>
<dbReference type="RefSeq" id="WP_183393571.1">
    <property type="nucleotide sequence ID" value="NZ_JACIDR010000001.1"/>
</dbReference>
<feature type="binding site" evidence="3">
    <location>
        <position position="123"/>
    </location>
    <ligand>
        <name>substrate</name>
    </ligand>
</feature>
<dbReference type="Pfam" id="PF06026">
    <property type="entry name" value="Rib_5-P_isom_A"/>
    <property type="match status" value="1"/>
</dbReference>
<dbReference type="Proteomes" id="UP000528964">
    <property type="component" value="Unassembled WGS sequence"/>
</dbReference>
<name>A0A7W6GEB3_9HYPH</name>
<organism evidence="4 5">
    <name type="scientific">Hansschlegelia beijingensis</name>
    <dbReference type="NCBI Taxonomy" id="1133344"/>
    <lineage>
        <taxon>Bacteria</taxon>
        <taxon>Pseudomonadati</taxon>
        <taxon>Pseudomonadota</taxon>
        <taxon>Alphaproteobacteria</taxon>
        <taxon>Hyphomicrobiales</taxon>
        <taxon>Methylopilaceae</taxon>
        <taxon>Hansschlegelia</taxon>
    </lineage>
</organism>
<evidence type="ECO:0000256" key="2">
    <source>
        <dbReference type="ARBA" id="ARBA00023235"/>
    </source>
</evidence>
<gene>
    <name evidence="3" type="primary">rpiA</name>
    <name evidence="4" type="ORF">GGR24_000350</name>
</gene>
<dbReference type="SUPFAM" id="SSF75445">
    <property type="entry name" value="D-ribose-5-phosphate isomerase (RpiA), lid domain"/>
    <property type="match status" value="1"/>
</dbReference>
<dbReference type="Gene3D" id="3.40.50.1360">
    <property type="match status" value="1"/>
</dbReference>
<keyword evidence="2 3" id="KW-0413">Isomerase</keyword>
<keyword evidence="5" id="KW-1185">Reference proteome</keyword>
<dbReference type="GO" id="GO:0009052">
    <property type="term" value="P:pentose-phosphate shunt, non-oxidative branch"/>
    <property type="evidence" value="ECO:0007669"/>
    <property type="project" value="UniProtKB-UniRule"/>
</dbReference>
<accession>A0A7W6GEB3</accession>
<dbReference type="PANTHER" id="PTHR43748">
    <property type="entry name" value="RIBOSE-5-PHOSPHATE ISOMERASE 3, CHLOROPLASTIC-RELATED"/>
    <property type="match status" value="1"/>
</dbReference>
<feature type="binding site" evidence="3">
    <location>
        <begin position="83"/>
        <end position="86"/>
    </location>
    <ligand>
        <name>substrate</name>
    </ligand>
</feature>
<dbReference type="CDD" id="cd01398">
    <property type="entry name" value="RPI_A"/>
    <property type="match status" value="1"/>
</dbReference>
<comment type="caution">
    <text evidence="4">The sequence shown here is derived from an EMBL/GenBank/DDBJ whole genome shotgun (WGS) entry which is preliminary data.</text>
</comment>
<dbReference type="InterPro" id="IPR050262">
    <property type="entry name" value="Ribose-5P_isomerase"/>
</dbReference>
<dbReference type="EC" id="5.3.1.6" evidence="3"/>
<dbReference type="PANTHER" id="PTHR43748:SF3">
    <property type="entry name" value="RIBOSE-5-PHOSPHATE ISOMERASE 3, CHLOROPLASTIC-RELATED"/>
    <property type="match status" value="1"/>
</dbReference>
<proteinExistence type="inferred from homology"/>
<comment type="function">
    <text evidence="3">Catalyzes the reversible conversion of ribose-5-phosphate to ribulose 5-phosphate.</text>
</comment>
<comment type="catalytic activity">
    <reaction evidence="1 3">
        <text>aldehydo-D-ribose 5-phosphate = D-ribulose 5-phosphate</text>
        <dbReference type="Rhea" id="RHEA:14657"/>
        <dbReference type="ChEBI" id="CHEBI:58121"/>
        <dbReference type="ChEBI" id="CHEBI:58273"/>
        <dbReference type="EC" id="5.3.1.6"/>
    </reaction>
</comment>
<dbReference type="NCBIfam" id="NF001924">
    <property type="entry name" value="PRK00702.1"/>
    <property type="match status" value="1"/>
</dbReference>
<dbReference type="InterPro" id="IPR037171">
    <property type="entry name" value="NagB/RpiA_transferase-like"/>
</dbReference>
<sequence length="242" mass="25666">MSIQDFKRAAAEAALAHVEPGMKLGLGTGSTAAIFVELLGQKVEQGLDVVGVPTSEATRELAERFGVPLTTMKDEPELDLTIDGADEVDPQLRLIKGGGGALLREKIVACASKRMIVIADESKRVERLGKFPLPIEVVPFGKESTLRAIAKLALRLGLEGEVVLRRSEDGCPVVTDSGHVILDGHFHRIDDPEGLAAALVSLPGVVEHGLFLGLASLAIIAGENGVSTIEPTQFQQSPRRIA</sequence>
<comment type="pathway">
    <text evidence="3">Carbohydrate degradation; pentose phosphate pathway; D-ribose 5-phosphate from D-ribulose 5-phosphate (non-oxidative stage): step 1/1.</text>
</comment>